<evidence type="ECO:0000313" key="1">
    <source>
        <dbReference type="EMBL" id="TRM62090.1"/>
    </source>
</evidence>
<proteinExistence type="predicted"/>
<evidence type="ECO:0000313" key="2">
    <source>
        <dbReference type="Proteomes" id="UP000320762"/>
    </source>
</evidence>
<dbReference type="AlphaFoldDB" id="A0A550CBA4"/>
<dbReference type="Proteomes" id="UP000320762">
    <property type="component" value="Unassembled WGS sequence"/>
</dbReference>
<name>A0A550CBA4_9AGAR</name>
<gene>
    <name evidence="1" type="ORF">BD626DRAFT_548823</name>
</gene>
<dbReference type="OrthoDB" id="3020295at2759"/>
<evidence type="ECO:0008006" key="3">
    <source>
        <dbReference type="Google" id="ProtNLM"/>
    </source>
</evidence>
<protein>
    <recommendedName>
        <fullName evidence="3">Ferric reductase NAD binding domain-containing protein</fullName>
    </recommendedName>
</protein>
<accession>A0A550CBA4</accession>
<dbReference type="EMBL" id="VDMD01000014">
    <property type="protein sequence ID" value="TRM62090.1"/>
    <property type="molecule type" value="Genomic_DNA"/>
</dbReference>
<comment type="caution">
    <text evidence="1">The sequence shown here is derived from an EMBL/GenBank/DDBJ whole genome shotgun (WGS) entry which is preliminary data.</text>
</comment>
<organism evidence="1 2">
    <name type="scientific">Schizophyllum amplum</name>
    <dbReference type="NCBI Taxonomy" id="97359"/>
    <lineage>
        <taxon>Eukaryota</taxon>
        <taxon>Fungi</taxon>
        <taxon>Dikarya</taxon>
        <taxon>Basidiomycota</taxon>
        <taxon>Agaricomycotina</taxon>
        <taxon>Agaricomycetes</taxon>
        <taxon>Agaricomycetidae</taxon>
        <taxon>Agaricales</taxon>
        <taxon>Schizophyllaceae</taxon>
        <taxon>Schizophyllum</taxon>
    </lineage>
</organism>
<reference evidence="1 2" key="1">
    <citation type="journal article" date="2019" name="New Phytol.">
        <title>Comparative genomics reveals unique wood-decay strategies and fruiting body development in the Schizophyllaceae.</title>
        <authorList>
            <person name="Almasi E."/>
            <person name="Sahu N."/>
            <person name="Krizsan K."/>
            <person name="Balint B."/>
            <person name="Kovacs G.M."/>
            <person name="Kiss B."/>
            <person name="Cseklye J."/>
            <person name="Drula E."/>
            <person name="Henrissat B."/>
            <person name="Nagy I."/>
            <person name="Chovatia M."/>
            <person name="Adam C."/>
            <person name="LaButti K."/>
            <person name="Lipzen A."/>
            <person name="Riley R."/>
            <person name="Grigoriev I.V."/>
            <person name="Nagy L.G."/>
        </authorList>
    </citation>
    <scope>NUCLEOTIDE SEQUENCE [LARGE SCALE GENOMIC DNA]</scope>
    <source>
        <strain evidence="1 2">NL-1724</strain>
    </source>
</reference>
<keyword evidence="2" id="KW-1185">Reference proteome</keyword>
<sequence>MYAVLLGPQGDALANACDTVEELICAAGRESNAWLGRLPRLRKLTIVAVARPTARALADILRGRSNNQPELSNIDLWFSADCYEAVNTEALHELVCLGEECGVEVRHHVFTCERGALMEQWMVV</sequence>